<organism evidence="8 9">
    <name type="scientific">Methylorubrum salsuginis</name>
    <dbReference type="NCBI Taxonomy" id="414703"/>
    <lineage>
        <taxon>Bacteria</taxon>
        <taxon>Pseudomonadati</taxon>
        <taxon>Pseudomonadota</taxon>
        <taxon>Alphaproteobacteria</taxon>
        <taxon>Hyphomicrobiales</taxon>
        <taxon>Methylobacteriaceae</taxon>
        <taxon>Methylorubrum</taxon>
    </lineage>
</organism>
<dbReference type="RefSeq" id="WP_091941354.1">
    <property type="nucleotide sequence ID" value="NZ_FOSV01000001.1"/>
</dbReference>
<dbReference type="OrthoDB" id="7632563at2"/>
<dbReference type="PROSITE" id="PS52015">
    <property type="entry name" value="TONB_CTD"/>
    <property type="match status" value="1"/>
</dbReference>
<evidence type="ECO:0000256" key="5">
    <source>
        <dbReference type="SAM" id="MobiDB-lite"/>
    </source>
</evidence>
<evidence type="ECO:0000313" key="8">
    <source>
        <dbReference type="EMBL" id="SFK35598.1"/>
    </source>
</evidence>
<name>A0A1I3YUT3_9HYPH</name>
<keyword evidence="9" id="KW-1185">Reference proteome</keyword>
<dbReference type="SUPFAM" id="SSF74653">
    <property type="entry name" value="TolA/TonB C-terminal domain"/>
    <property type="match status" value="1"/>
</dbReference>
<dbReference type="STRING" id="414703.SAMN04488125_101375"/>
<dbReference type="EMBL" id="FOSV01000001">
    <property type="protein sequence ID" value="SFK35598.1"/>
    <property type="molecule type" value="Genomic_DNA"/>
</dbReference>
<dbReference type="Proteomes" id="UP000198804">
    <property type="component" value="Unassembled WGS sequence"/>
</dbReference>
<reference evidence="9" key="1">
    <citation type="submission" date="2016-10" db="EMBL/GenBank/DDBJ databases">
        <authorList>
            <person name="Varghese N."/>
            <person name="Submissions S."/>
        </authorList>
    </citation>
    <scope>NUCLEOTIDE SEQUENCE [LARGE SCALE GENOMIC DNA]</scope>
    <source>
        <strain evidence="9">CGMCC 1.6474</strain>
    </source>
</reference>
<dbReference type="GO" id="GO:0055085">
    <property type="term" value="P:transmembrane transport"/>
    <property type="evidence" value="ECO:0007669"/>
    <property type="project" value="InterPro"/>
</dbReference>
<evidence type="ECO:0000256" key="4">
    <source>
        <dbReference type="ARBA" id="ARBA00023136"/>
    </source>
</evidence>
<feature type="signal peptide" evidence="6">
    <location>
        <begin position="1"/>
        <end position="22"/>
    </location>
</feature>
<feature type="domain" description="TonB C-terminal" evidence="7">
    <location>
        <begin position="27"/>
        <end position="123"/>
    </location>
</feature>
<dbReference type="Gene3D" id="3.30.1150.10">
    <property type="match status" value="1"/>
</dbReference>
<dbReference type="InterPro" id="IPR037682">
    <property type="entry name" value="TonB_C"/>
</dbReference>
<evidence type="ECO:0000259" key="7">
    <source>
        <dbReference type="PROSITE" id="PS52015"/>
    </source>
</evidence>
<dbReference type="GO" id="GO:0016020">
    <property type="term" value="C:membrane"/>
    <property type="evidence" value="ECO:0007669"/>
    <property type="project" value="UniProtKB-SubCell"/>
</dbReference>
<keyword evidence="4" id="KW-0472">Membrane</keyword>
<evidence type="ECO:0000256" key="3">
    <source>
        <dbReference type="ARBA" id="ARBA00022989"/>
    </source>
</evidence>
<keyword evidence="6" id="KW-0732">Signal</keyword>
<feature type="compositionally biased region" description="Basic and acidic residues" evidence="5">
    <location>
        <begin position="131"/>
        <end position="142"/>
    </location>
</feature>
<evidence type="ECO:0000256" key="1">
    <source>
        <dbReference type="ARBA" id="ARBA00004167"/>
    </source>
</evidence>
<evidence type="ECO:0000256" key="2">
    <source>
        <dbReference type="ARBA" id="ARBA00022692"/>
    </source>
</evidence>
<sequence>MIKALSVPLAILMLASNGPASAETFDEWRRSLAEHIRCHLIYPRGPGRPDSPRTARVVFKVGANGALSDVNIEQSSGVMVFDRAALAAVESSTPAPPPPPDIRVPISATLPLRFDPPPKVPLSAPSQAETPRPDEAKKEPPVCRDIGIM</sequence>
<dbReference type="Pfam" id="PF13103">
    <property type="entry name" value="TonB_2"/>
    <property type="match status" value="1"/>
</dbReference>
<feature type="chain" id="PRO_5011578286" evidence="6">
    <location>
        <begin position="23"/>
        <end position="149"/>
    </location>
</feature>
<proteinExistence type="predicted"/>
<protein>
    <submittedName>
        <fullName evidence="8">TonB family C-terminal domain-containing protein</fullName>
    </submittedName>
</protein>
<keyword evidence="2" id="KW-0812">Transmembrane</keyword>
<dbReference type="AlphaFoldDB" id="A0A1I3YUT3"/>
<evidence type="ECO:0000256" key="6">
    <source>
        <dbReference type="SAM" id="SignalP"/>
    </source>
</evidence>
<evidence type="ECO:0000313" key="9">
    <source>
        <dbReference type="Proteomes" id="UP000198804"/>
    </source>
</evidence>
<comment type="subcellular location">
    <subcellularLocation>
        <location evidence="1">Membrane</location>
        <topology evidence="1">Single-pass membrane protein</topology>
    </subcellularLocation>
</comment>
<accession>A0A1I3YUT3</accession>
<dbReference type="InterPro" id="IPR006260">
    <property type="entry name" value="TonB/TolA_C"/>
</dbReference>
<feature type="region of interest" description="Disordered" evidence="5">
    <location>
        <begin position="89"/>
        <end position="149"/>
    </location>
</feature>
<keyword evidence="3" id="KW-1133">Transmembrane helix</keyword>
<gene>
    <name evidence="8" type="ORF">SAMN04488125_101375</name>
</gene>
<dbReference type="NCBIfam" id="TIGR01352">
    <property type="entry name" value="tonB_Cterm"/>
    <property type="match status" value="1"/>
</dbReference>